<feature type="compositionally biased region" description="Basic and acidic residues" evidence="2">
    <location>
        <begin position="886"/>
        <end position="895"/>
    </location>
</feature>
<reference evidence="4" key="3">
    <citation type="submission" date="2016-03" db="UniProtKB">
        <authorList>
            <consortium name="EnsemblProtists"/>
        </authorList>
    </citation>
    <scope>IDENTIFICATION</scope>
</reference>
<dbReference type="KEGG" id="gtt:GUITHDRAFT_147086"/>
<keyword evidence="5" id="KW-1185">Reference proteome</keyword>
<dbReference type="EMBL" id="JH993105">
    <property type="protein sequence ID" value="EKX34665.1"/>
    <property type="molecule type" value="Genomic_DNA"/>
</dbReference>
<feature type="coiled-coil region" evidence="1">
    <location>
        <begin position="279"/>
        <end position="309"/>
    </location>
</feature>
<feature type="region of interest" description="Disordered" evidence="2">
    <location>
        <begin position="132"/>
        <end position="198"/>
    </location>
</feature>
<dbReference type="GeneID" id="17291356"/>
<feature type="compositionally biased region" description="Basic and acidic residues" evidence="2">
    <location>
        <begin position="58"/>
        <end position="74"/>
    </location>
</feature>
<evidence type="ECO:0000256" key="2">
    <source>
        <dbReference type="SAM" id="MobiDB-lite"/>
    </source>
</evidence>
<evidence type="ECO:0000313" key="5">
    <source>
        <dbReference type="Proteomes" id="UP000011087"/>
    </source>
</evidence>
<dbReference type="RefSeq" id="XP_005821645.1">
    <property type="nucleotide sequence ID" value="XM_005821588.1"/>
</dbReference>
<dbReference type="PANTHER" id="PTHR21580">
    <property type="entry name" value="SHIPPO-1-RELATED"/>
    <property type="match status" value="1"/>
</dbReference>
<dbReference type="EnsemblProtists" id="EKX34665">
    <property type="protein sequence ID" value="EKX34665"/>
    <property type="gene ID" value="GUITHDRAFT_147086"/>
</dbReference>
<dbReference type="Proteomes" id="UP000011087">
    <property type="component" value="Unassembled WGS sequence"/>
</dbReference>
<protein>
    <submittedName>
        <fullName evidence="3 4">Uncharacterized protein</fullName>
    </submittedName>
</protein>
<organism evidence="3">
    <name type="scientific">Guillardia theta (strain CCMP2712)</name>
    <name type="common">Cryptophyte</name>
    <dbReference type="NCBI Taxonomy" id="905079"/>
    <lineage>
        <taxon>Eukaryota</taxon>
        <taxon>Cryptophyceae</taxon>
        <taxon>Pyrenomonadales</taxon>
        <taxon>Geminigeraceae</taxon>
        <taxon>Guillardia</taxon>
    </lineage>
</organism>
<accession>L1IFP7</accession>
<feature type="compositionally biased region" description="Acidic residues" evidence="2">
    <location>
        <begin position="173"/>
        <end position="187"/>
    </location>
</feature>
<keyword evidence="1" id="KW-0175">Coiled coil</keyword>
<dbReference type="PaxDb" id="55529-EKX34665"/>
<evidence type="ECO:0000313" key="4">
    <source>
        <dbReference type="EnsemblProtists" id="EKX34665"/>
    </source>
</evidence>
<dbReference type="InterPro" id="IPR051291">
    <property type="entry name" value="CIMAP"/>
</dbReference>
<feature type="region of interest" description="Disordered" evidence="2">
    <location>
        <begin position="393"/>
        <end position="422"/>
    </location>
</feature>
<feature type="region of interest" description="Disordered" evidence="2">
    <location>
        <begin position="839"/>
        <end position="904"/>
    </location>
</feature>
<dbReference type="AlphaFoldDB" id="L1IFP7"/>
<feature type="compositionally biased region" description="Low complexity" evidence="2">
    <location>
        <begin position="409"/>
        <end position="421"/>
    </location>
</feature>
<evidence type="ECO:0000313" key="3">
    <source>
        <dbReference type="EMBL" id="EKX34665.1"/>
    </source>
</evidence>
<proteinExistence type="predicted"/>
<dbReference type="HOGENOM" id="CLU_320919_0_0_1"/>
<feature type="compositionally biased region" description="Polar residues" evidence="2">
    <location>
        <begin position="870"/>
        <end position="884"/>
    </location>
</feature>
<reference evidence="3 5" key="1">
    <citation type="journal article" date="2012" name="Nature">
        <title>Algal genomes reveal evolutionary mosaicism and the fate of nucleomorphs.</title>
        <authorList>
            <consortium name="DOE Joint Genome Institute"/>
            <person name="Curtis B.A."/>
            <person name="Tanifuji G."/>
            <person name="Burki F."/>
            <person name="Gruber A."/>
            <person name="Irimia M."/>
            <person name="Maruyama S."/>
            <person name="Arias M.C."/>
            <person name="Ball S.G."/>
            <person name="Gile G.H."/>
            <person name="Hirakawa Y."/>
            <person name="Hopkins J.F."/>
            <person name="Kuo A."/>
            <person name="Rensing S.A."/>
            <person name="Schmutz J."/>
            <person name="Symeonidi A."/>
            <person name="Elias M."/>
            <person name="Eveleigh R.J."/>
            <person name="Herman E.K."/>
            <person name="Klute M.J."/>
            <person name="Nakayama T."/>
            <person name="Obornik M."/>
            <person name="Reyes-Prieto A."/>
            <person name="Armbrust E.V."/>
            <person name="Aves S.J."/>
            <person name="Beiko R.G."/>
            <person name="Coutinho P."/>
            <person name="Dacks J.B."/>
            <person name="Durnford D.G."/>
            <person name="Fast N.M."/>
            <person name="Green B.R."/>
            <person name="Grisdale C.J."/>
            <person name="Hempel F."/>
            <person name="Henrissat B."/>
            <person name="Hoppner M.P."/>
            <person name="Ishida K."/>
            <person name="Kim E."/>
            <person name="Koreny L."/>
            <person name="Kroth P.G."/>
            <person name="Liu Y."/>
            <person name="Malik S.B."/>
            <person name="Maier U.G."/>
            <person name="McRose D."/>
            <person name="Mock T."/>
            <person name="Neilson J.A."/>
            <person name="Onodera N.T."/>
            <person name="Poole A.M."/>
            <person name="Pritham E.J."/>
            <person name="Richards T.A."/>
            <person name="Rocap G."/>
            <person name="Roy S.W."/>
            <person name="Sarai C."/>
            <person name="Schaack S."/>
            <person name="Shirato S."/>
            <person name="Slamovits C.H."/>
            <person name="Spencer D.F."/>
            <person name="Suzuki S."/>
            <person name="Worden A.Z."/>
            <person name="Zauner S."/>
            <person name="Barry K."/>
            <person name="Bell C."/>
            <person name="Bharti A.K."/>
            <person name="Crow J.A."/>
            <person name="Grimwood J."/>
            <person name="Kramer R."/>
            <person name="Lindquist E."/>
            <person name="Lucas S."/>
            <person name="Salamov A."/>
            <person name="McFadden G.I."/>
            <person name="Lane C.E."/>
            <person name="Keeling P.J."/>
            <person name="Gray M.W."/>
            <person name="Grigoriev I.V."/>
            <person name="Archibald J.M."/>
        </authorList>
    </citation>
    <scope>NUCLEOTIDE SEQUENCE</scope>
    <source>
        <strain evidence="3 5">CCMP2712</strain>
    </source>
</reference>
<gene>
    <name evidence="3" type="ORF">GUITHDRAFT_147086</name>
</gene>
<reference evidence="5" key="2">
    <citation type="submission" date="2012-11" db="EMBL/GenBank/DDBJ databases">
        <authorList>
            <person name="Kuo A."/>
            <person name="Curtis B.A."/>
            <person name="Tanifuji G."/>
            <person name="Burki F."/>
            <person name="Gruber A."/>
            <person name="Irimia M."/>
            <person name="Maruyama S."/>
            <person name="Arias M.C."/>
            <person name="Ball S.G."/>
            <person name="Gile G.H."/>
            <person name="Hirakawa Y."/>
            <person name="Hopkins J.F."/>
            <person name="Rensing S.A."/>
            <person name="Schmutz J."/>
            <person name="Symeonidi A."/>
            <person name="Elias M."/>
            <person name="Eveleigh R.J."/>
            <person name="Herman E.K."/>
            <person name="Klute M.J."/>
            <person name="Nakayama T."/>
            <person name="Obornik M."/>
            <person name="Reyes-Prieto A."/>
            <person name="Armbrust E.V."/>
            <person name="Aves S.J."/>
            <person name="Beiko R.G."/>
            <person name="Coutinho P."/>
            <person name="Dacks J.B."/>
            <person name="Durnford D.G."/>
            <person name="Fast N.M."/>
            <person name="Green B.R."/>
            <person name="Grisdale C."/>
            <person name="Hempe F."/>
            <person name="Henrissat B."/>
            <person name="Hoppner M.P."/>
            <person name="Ishida K.-I."/>
            <person name="Kim E."/>
            <person name="Koreny L."/>
            <person name="Kroth P.G."/>
            <person name="Liu Y."/>
            <person name="Malik S.-B."/>
            <person name="Maier U.G."/>
            <person name="McRose D."/>
            <person name="Mock T."/>
            <person name="Neilson J.A."/>
            <person name="Onodera N.T."/>
            <person name="Poole A.M."/>
            <person name="Pritham E.J."/>
            <person name="Richards T.A."/>
            <person name="Rocap G."/>
            <person name="Roy S.W."/>
            <person name="Sarai C."/>
            <person name="Schaack S."/>
            <person name="Shirato S."/>
            <person name="Slamovits C.H."/>
            <person name="Spencer D.F."/>
            <person name="Suzuki S."/>
            <person name="Worden A.Z."/>
            <person name="Zauner S."/>
            <person name="Barry K."/>
            <person name="Bell C."/>
            <person name="Bharti A.K."/>
            <person name="Crow J.A."/>
            <person name="Grimwood J."/>
            <person name="Kramer R."/>
            <person name="Lindquist E."/>
            <person name="Lucas S."/>
            <person name="Salamov A."/>
            <person name="McFadden G.I."/>
            <person name="Lane C.E."/>
            <person name="Keeling P.J."/>
            <person name="Gray M.W."/>
            <person name="Grigoriev I.V."/>
            <person name="Archibald J.M."/>
        </authorList>
    </citation>
    <scope>NUCLEOTIDE SEQUENCE</scope>
    <source>
        <strain evidence="5">CCMP2712</strain>
    </source>
</reference>
<feature type="compositionally biased region" description="Basic residues" evidence="2">
    <location>
        <begin position="839"/>
        <end position="859"/>
    </location>
</feature>
<feature type="region of interest" description="Disordered" evidence="2">
    <location>
        <begin position="1"/>
        <end position="75"/>
    </location>
</feature>
<evidence type="ECO:0000256" key="1">
    <source>
        <dbReference type="SAM" id="Coils"/>
    </source>
</evidence>
<name>L1IFP7_GUITC</name>
<sequence length="904" mass="99020">MLRWKLQKACKDISLQPRHPLSSQPSDAPSHHLGHRPKSAKPDRSHLAAPDVPQRSKSVQEERRDSPEHGDAKTGLRVNNHLVVIDPGEYDGLTHGDRLIHMFEDESSFHSGHLFLAAGKAGDSVHFLVERQGKNSHLQAKRTKHSNEGTRGKKRSSSSLSMNDQSRVRYQGDEMDQQQQEEEEEEDPCKKRVTKQELVLNPPAENRKFWNLNYLAESLSKLKGEQLTAVGSSHSPANPVDKGVSKGEIQGMEGAAQRRCVSVTNMSDYKETDLMLSQLEEERLRISRLTEVRRAAQEAQRDVQTAREEVKSTQSFDDFSKFVHDNDAATRPSIKGGFIGRLSGVSLFTPPSQPQGSYYLLPSTLHNKGPKFGDPPRRPSLTDELLEALSSTLSSSHALPAEEVRRSKPSSQPGGPSFGGRHYSALVPEWDDVKLRQVGETPGPGAYSTTVKDKFTKSNIPVYERKVKMLVDHHGVGSIQEHPSSGPAASFGSSKRFAIPNKDLFQLPGPAQYQLPSTLKVSSFLCHRPAYLSIKTNGAVAFGSAPQPPELEDTPGPGEYLGVEQSSAAKLPGGWLGYAWSHHIPGSKDFVEQGKKEEPTPGPGAWGKKFGSLRPGDSIAHNSQPKASFGQAEIPSYLDRLMRASRRIPGPGSYDILSPDKRALALRPPPPLHSMAQTLRPFSQLQGIETSALRPGSKESIGLSLEPLLSPCKLSPTDVPKLRIITPARNSRSQSLIISSDRMERKSPGPGSYNVDMPNDGCFGAAPLTFLHLAQLQLSAAGRSLHAHRIPKFSPKSPPSPWSEGSEWDSELVLVDGDRFHQSGGLRTIGMQRTYTKMYGKKKTRVKQGKTHAAGKGKGKPNEAKEELQVATSSYTRHAQSQEGSVKGKEGELTRRASAGLQSS</sequence>